<evidence type="ECO:0000256" key="1">
    <source>
        <dbReference type="SAM" id="Phobius"/>
    </source>
</evidence>
<keyword evidence="1" id="KW-0472">Membrane</keyword>
<evidence type="ECO:0000313" key="3">
    <source>
        <dbReference type="Proteomes" id="UP001286313"/>
    </source>
</evidence>
<accession>A0AAE1G2H6</accession>
<gene>
    <name evidence="2" type="ORF">Pcinc_010552</name>
</gene>
<keyword evidence="3" id="KW-1185">Reference proteome</keyword>
<name>A0AAE1G2H6_PETCI</name>
<proteinExistence type="predicted"/>
<dbReference type="AlphaFoldDB" id="A0AAE1G2H6"/>
<organism evidence="2 3">
    <name type="scientific">Petrolisthes cinctipes</name>
    <name type="common">Flat porcelain crab</name>
    <dbReference type="NCBI Taxonomy" id="88211"/>
    <lineage>
        <taxon>Eukaryota</taxon>
        <taxon>Metazoa</taxon>
        <taxon>Ecdysozoa</taxon>
        <taxon>Arthropoda</taxon>
        <taxon>Crustacea</taxon>
        <taxon>Multicrustacea</taxon>
        <taxon>Malacostraca</taxon>
        <taxon>Eumalacostraca</taxon>
        <taxon>Eucarida</taxon>
        <taxon>Decapoda</taxon>
        <taxon>Pleocyemata</taxon>
        <taxon>Anomura</taxon>
        <taxon>Galatheoidea</taxon>
        <taxon>Porcellanidae</taxon>
        <taxon>Petrolisthes</taxon>
    </lineage>
</organism>
<protein>
    <submittedName>
        <fullName evidence="2">Uncharacterized protein</fullName>
    </submittedName>
</protein>
<feature type="transmembrane region" description="Helical" evidence="1">
    <location>
        <begin position="20"/>
        <end position="42"/>
    </location>
</feature>
<dbReference type="Proteomes" id="UP001286313">
    <property type="component" value="Unassembled WGS sequence"/>
</dbReference>
<keyword evidence="1" id="KW-1133">Transmembrane helix</keyword>
<keyword evidence="1" id="KW-0812">Transmembrane</keyword>
<evidence type="ECO:0000313" key="2">
    <source>
        <dbReference type="EMBL" id="KAK3885208.1"/>
    </source>
</evidence>
<sequence length="115" mass="12483">MDPAVPTTLIIREDIFVKVLVPSSLSLGVSTILVAFHIPLVARSFTEERLPDRTSAANRLIGTTLWGVVRADTLSPSLFSKEVIDKVLVALPPIINIMAPQPARPCPPQQRVPPP</sequence>
<comment type="caution">
    <text evidence="2">The sequence shown here is derived from an EMBL/GenBank/DDBJ whole genome shotgun (WGS) entry which is preliminary data.</text>
</comment>
<dbReference type="EMBL" id="JAWQEG010000821">
    <property type="protein sequence ID" value="KAK3885208.1"/>
    <property type="molecule type" value="Genomic_DNA"/>
</dbReference>
<reference evidence="2" key="1">
    <citation type="submission" date="2023-10" db="EMBL/GenBank/DDBJ databases">
        <title>Genome assemblies of two species of porcelain crab, Petrolisthes cinctipes and Petrolisthes manimaculis (Anomura: Porcellanidae).</title>
        <authorList>
            <person name="Angst P."/>
        </authorList>
    </citation>
    <scope>NUCLEOTIDE SEQUENCE</scope>
    <source>
        <strain evidence="2">PB745_01</strain>
        <tissue evidence="2">Gill</tissue>
    </source>
</reference>